<dbReference type="GO" id="GO:0016787">
    <property type="term" value="F:hydrolase activity"/>
    <property type="evidence" value="ECO:0007669"/>
    <property type="project" value="UniProtKB-KW"/>
</dbReference>
<evidence type="ECO:0000313" key="3">
    <source>
        <dbReference type="EMBL" id="MFH4983761.1"/>
    </source>
</evidence>
<gene>
    <name evidence="3" type="ORF">AB6A40_010470</name>
</gene>
<evidence type="ECO:0000259" key="2">
    <source>
        <dbReference type="PROSITE" id="PS51959"/>
    </source>
</evidence>
<comment type="caution">
    <text evidence="3">The sequence shown here is derived from an EMBL/GenBank/DDBJ whole genome shotgun (WGS) entry which is preliminary data.</text>
</comment>
<reference evidence="3 4" key="1">
    <citation type="submission" date="2024-08" db="EMBL/GenBank/DDBJ databases">
        <title>Gnathostoma spinigerum genome.</title>
        <authorList>
            <person name="Gonzalez-Bertolin B."/>
            <person name="Monzon S."/>
            <person name="Zaballos A."/>
            <person name="Jimenez P."/>
            <person name="Dekumyoy P."/>
            <person name="Varona S."/>
            <person name="Cuesta I."/>
            <person name="Sumanam S."/>
            <person name="Adisakwattana P."/>
            <person name="Gasser R.B."/>
            <person name="Hernandez-Gonzalez A."/>
            <person name="Young N.D."/>
            <person name="Perteguer M.J."/>
        </authorList>
    </citation>
    <scope>NUCLEOTIDE SEQUENCE [LARGE SCALE GENOMIC DNA]</scope>
    <source>
        <strain evidence="3">AL3</strain>
        <tissue evidence="3">Liver</tissue>
    </source>
</reference>
<dbReference type="PROSITE" id="PS51959">
    <property type="entry name" value="ENDOU"/>
    <property type="match status" value="1"/>
</dbReference>
<sequence length="79" mass="9148">MFIAVLVGATKAKQEVPRFNPADSEIRKLVNEFRDLDLDKAKEGQVVVDYQGHTTSNSHIDKAFKPIFGSFKRKWYYEK</sequence>
<evidence type="ECO:0000313" key="4">
    <source>
        <dbReference type="Proteomes" id="UP001608902"/>
    </source>
</evidence>
<dbReference type="InterPro" id="IPR037227">
    <property type="entry name" value="EndoU-like"/>
</dbReference>
<proteinExistence type="predicted"/>
<dbReference type="InterPro" id="IPR018998">
    <property type="entry name" value="EndoU_C"/>
</dbReference>
<protein>
    <recommendedName>
        <fullName evidence="2">EndoU domain-containing protein</fullName>
    </recommendedName>
</protein>
<dbReference type="EMBL" id="JBGFUD010013630">
    <property type="protein sequence ID" value="MFH4983761.1"/>
    <property type="molecule type" value="Genomic_DNA"/>
</dbReference>
<dbReference type="GO" id="GO:0004540">
    <property type="term" value="F:RNA nuclease activity"/>
    <property type="evidence" value="ECO:0007669"/>
    <property type="project" value="UniProtKB-ARBA"/>
</dbReference>
<keyword evidence="1" id="KW-0378">Hydrolase</keyword>
<name>A0ABD6EWM7_9BILA</name>
<dbReference type="AlphaFoldDB" id="A0ABD6EWM7"/>
<accession>A0ABD6EWM7</accession>
<keyword evidence="4" id="KW-1185">Reference proteome</keyword>
<evidence type="ECO:0000256" key="1">
    <source>
        <dbReference type="ARBA" id="ARBA00022801"/>
    </source>
</evidence>
<organism evidence="3 4">
    <name type="scientific">Gnathostoma spinigerum</name>
    <dbReference type="NCBI Taxonomy" id="75299"/>
    <lineage>
        <taxon>Eukaryota</taxon>
        <taxon>Metazoa</taxon>
        <taxon>Ecdysozoa</taxon>
        <taxon>Nematoda</taxon>
        <taxon>Chromadorea</taxon>
        <taxon>Rhabditida</taxon>
        <taxon>Spirurina</taxon>
        <taxon>Gnathostomatomorpha</taxon>
        <taxon>Gnathostomatoidea</taxon>
        <taxon>Gnathostomatidae</taxon>
        <taxon>Gnathostoma</taxon>
    </lineage>
</organism>
<dbReference type="SUPFAM" id="SSF142877">
    <property type="entry name" value="EndoU-like"/>
    <property type="match status" value="1"/>
</dbReference>
<feature type="domain" description="EndoU" evidence="2">
    <location>
        <begin position="22"/>
        <end position="79"/>
    </location>
</feature>
<dbReference type="Proteomes" id="UP001608902">
    <property type="component" value="Unassembled WGS sequence"/>
</dbReference>